<evidence type="ECO:0000256" key="3">
    <source>
        <dbReference type="ARBA" id="ARBA00022840"/>
    </source>
</evidence>
<keyword evidence="7" id="KW-1185">Reference proteome</keyword>
<keyword evidence="3 4" id="KW-0067">ATP-binding</keyword>
<dbReference type="KEGG" id="haby:HLVA_09870"/>
<dbReference type="InterPro" id="IPR011761">
    <property type="entry name" value="ATP-grasp"/>
</dbReference>
<evidence type="ECO:0000313" key="7">
    <source>
        <dbReference type="Proteomes" id="UP001321582"/>
    </source>
</evidence>
<keyword evidence="1" id="KW-0436">Ligase</keyword>
<evidence type="ECO:0000256" key="1">
    <source>
        <dbReference type="ARBA" id="ARBA00022598"/>
    </source>
</evidence>
<dbReference type="PANTHER" id="PTHR43585">
    <property type="entry name" value="FUMIPYRROLE BIOSYNTHESIS PROTEIN C"/>
    <property type="match status" value="1"/>
</dbReference>
<dbReference type="Pfam" id="PF13535">
    <property type="entry name" value="ATP-grasp_4"/>
    <property type="match status" value="1"/>
</dbReference>
<dbReference type="EMBL" id="AP027059">
    <property type="protein sequence ID" value="BDU50418.1"/>
    <property type="molecule type" value="Genomic_DNA"/>
</dbReference>
<dbReference type="SUPFAM" id="SSF56059">
    <property type="entry name" value="Glutathione synthetase ATP-binding domain-like"/>
    <property type="match status" value="1"/>
</dbReference>
<dbReference type="AlphaFoldDB" id="A0AAU9D773"/>
<organism evidence="6 7">
    <name type="scientific">Haliovirga abyssi</name>
    <dbReference type="NCBI Taxonomy" id="2996794"/>
    <lineage>
        <taxon>Bacteria</taxon>
        <taxon>Fusobacteriati</taxon>
        <taxon>Fusobacteriota</taxon>
        <taxon>Fusobacteriia</taxon>
        <taxon>Fusobacteriales</taxon>
        <taxon>Haliovirgaceae</taxon>
        <taxon>Haliovirga</taxon>
    </lineage>
</organism>
<dbReference type="PANTHER" id="PTHR43585:SF2">
    <property type="entry name" value="ATP-GRASP ENZYME FSQD"/>
    <property type="match status" value="1"/>
</dbReference>
<evidence type="ECO:0000313" key="6">
    <source>
        <dbReference type="EMBL" id="BDU50418.1"/>
    </source>
</evidence>
<dbReference type="InterPro" id="IPR052032">
    <property type="entry name" value="ATP-dep_AA_Ligase"/>
</dbReference>
<sequence>MIIADKPYVSDFMKKSILELKLPLLKSEGIEKLNFLEGTKIVTQELALQKLKFEKEMKIYTNSENSINWMINNLDFTELPENINLFKDKVKFRKAIESIYPDFYYKEIKINELKEISIENLKKPFIIKPSIGFFSMGVYMISSNEDWEKAIKSLEIEIKEVENLYPKEVLNTSKFIIEEYIEGEEFAFDAYYNSNGEPVILNILKHIFSSEKDVSDRVYITSKEIINENIENFLDFLKKLGDITKIKNFPLHVEVRMDEKGKIIPIEVNPMRFAGWCTTDIAYYAYGINPYEYYFKEKKPDWEKILKIKENKIYSVVVLDNSTNISSINIKSFNYDKISLKFEKILEIRKVDYNKYPLFGFIFTETRKDNYEELEWILKSDLKEFVSLDN</sequence>
<dbReference type="PROSITE" id="PS50975">
    <property type="entry name" value="ATP_GRASP"/>
    <property type="match status" value="1"/>
</dbReference>
<gene>
    <name evidence="6" type="ORF">HLVA_09870</name>
</gene>
<dbReference type="Proteomes" id="UP001321582">
    <property type="component" value="Chromosome"/>
</dbReference>
<proteinExistence type="predicted"/>
<dbReference type="GO" id="GO:0016874">
    <property type="term" value="F:ligase activity"/>
    <property type="evidence" value="ECO:0007669"/>
    <property type="project" value="UniProtKB-KW"/>
</dbReference>
<accession>A0AAU9D773</accession>
<reference evidence="6 7" key="1">
    <citation type="submission" date="2022-11" db="EMBL/GenBank/DDBJ databases">
        <title>Haliovirga abyssi gen. nov., sp. nov., a mesophilic fermentative bacterium isolated from the Iheya North hydrothermal field and the proposal of Haliovirgaceae fam. nov.</title>
        <authorList>
            <person name="Miyazaki U."/>
            <person name="Tame A."/>
            <person name="Miyazaki J."/>
            <person name="Takai K."/>
            <person name="Sawayama S."/>
            <person name="Kitajima M."/>
            <person name="Okamoto A."/>
            <person name="Nakagawa S."/>
        </authorList>
    </citation>
    <scope>NUCLEOTIDE SEQUENCE [LARGE SCALE GENOMIC DNA]</scope>
    <source>
        <strain evidence="6 7">IC12</strain>
    </source>
</reference>
<dbReference type="Gene3D" id="3.30.470.20">
    <property type="entry name" value="ATP-grasp fold, B domain"/>
    <property type="match status" value="1"/>
</dbReference>
<evidence type="ECO:0000256" key="2">
    <source>
        <dbReference type="ARBA" id="ARBA00022741"/>
    </source>
</evidence>
<protein>
    <submittedName>
        <fullName evidence="6">ATP-grasp domain-containing protein</fullName>
    </submittedName>
</protein>
<dbReference type="GO" id="GO:0005524">
    <property type="term" value="F:ATP binding"/>
    <property type="evidence" value="ECO:0007669"/>
    <property type="project" value="UniProtKB-UniRule"/>
</dbReference>
<dbReference type="RefSeq" id="WP_307905348.1">
    <property type="nucleotide sequence ID" value="NZ_AP027059.1"/>
</dbReference>
<feature type="domain" description="ATP-grasp" evidence="5">
    <location>
        <begin position="89"/>
        <end position="299"/>
    </location>
</feature>
<evidence type="ECO:0000259" key="5">
    <source>
        <dbReference type="PROSITE" id="PS50975"/>
    </source>
</evidence>
<name>A0AAU9D773_9FUSO</name>
<dbReference type="GO" id="GO:0046872">
    <property type="term" value="F:metal ion binding"/>
    <property type="evidence" value="ECO:0007669"/>
    <property type="project" value="InterPro"/>
</dbReference>
<keyword evidence="2 4" id="KW-0547">Nucleotide-binding</keyword>
<evidence type="ECO:0000256" key="4">
    <source>
        <dbReference type="PROSITE-ProRule" id="PRU00409"/>
    </source>
</evidence>